<dbReference type="RefSeq" id="WP_075035385.1">
    <property type="nucleotide sequence ID" value="NZ_FOSB01000002.1"/>
</dbReference>
<sequence length="173" mass="19686">MSKSMKLILTILVLVLLLVIGWQLVNEKLSAKPLSEEEVREKVQSQYNAQLTEWVAKEGYYSATMELEEGLYEIIVRKEDGSVADMRQVDDFSNGETSKETENLPESPAQPMSEEKAMEIALKEVDGKVDDIEFETENEIPFFLVEIERTDELEASVQVHAITGEILSINWED</sequence>
<reference evidence="4" key="1">
    <citation type="submission" date="2016-10" db="EMBL/GenBank/DDBJ databases">
        <authorList>
            <person name="Varghese N."/>
            <person name="Submissions S."/>
        </authorList>
    </citation>
    <scope>NUCLEOTIDE SEQUENCE [LARGE SCALE GENOMIC DNA]</scope>
    <source>
        <strain evidence="4">CGMCC 1.3704</strain>
    </source>
</reference>
<gene>
    <name evidence="3" type="ORF">SAMN04487936_102292</name>
</gene>
<proteinExistence type="predicted"/>
<evidence type="ECO:0000313" key="3">
    <source>
        <dbReference type="EMBL" id="SFJ46847.1"/>
    </source>
</evidence>
<evidence type="ECO:0000259" key="2">
    <source>
        <dbReference type="Pfam" id="PF03413"/>
    </source>
</evidence>
<dbReference type="Pfam" id="PF03413">
    <property type="entry name" value="PepSY"/>
    <property type="match status" value="1"/>
</dbReference>
<accession>A0A1I3RNL0</accession>
<dbReference type="Gene3D" id="3.10.450.40">
    <property type="match status" value="1"/>
</dbReference>
<name>A0A1I3RNL0_HALDA</name>
<dbReference type="OrthoDB" id="2476750at2"/>
<evidence type="ECO:0000313" key="4">
    <source>
        <dbReference type="Proteomes" id="UP000183557"/>
    </source>
</evidence>
<feature type="domain" description="PepSY" evidence="2">
    <location>
        <begin position="112"/>
        <end position="169"/>
    </location>
</feature>
<dbReference type="AlphaFoldDB" id="A0A1I3RNL0"/>
<dbReference type="InterPro" id="IPR025711">
    <property type="entry name" value="PepSY"/>
</dbReference>
<keyword evidence="4" id="KW-1185">Reference proteome</keyword>
<feature type="region of interest" description="Disordered" evidence="1">
    <location>
        <begin position="92"/>
        <end position="114"/>
    </location>
</feature>
<protein>
    <submittedName>
        <fullName evidence="3">Uncharacterized membrane protein YkoI</fullName>
    </submittedName>
</protein>
<dbReference type="EMBL" id="FOSB01000002">
    <property type="protein sequence ID" value="SFJ46847.1"/>
    <property type="molecule type" value="Genomic_DNA"/>
</dbReference>
<evidence type="ECO:0000256" key="1">
    <source>
        <dbReference type="SAM" id="MobiDB-lite"/>
    </source>
</evidence>
<organism evidence="3 4">
    <name type="scientific">Halobacillus dabanensis</name>
    <dbReference type="NCBI Taxonomy" id="240302"/>
    <lineage>
        <taxon>Bacteria</taxon>
        <taxon>Bacillati</taxon>
        <taxon>Bacillota</taxon>
        <taxon>Bacilli</taxon>
        <taxon>Bacillales</taxon>
        <taxon>Bacillaceae</taxon>
        <taxon>Halobacillus</taxon>
    </lineage>
</organism>
<dbReference type="Proteomes" id="UP000183557">
    <property type="component" value="Unassembled WGS sequence"/>
</dbReference>